<proteinExistence type="predicted"/>
<evidence type="ECO:0000313" key="1">
    <source>
        <dbReference type="EMBL" id="KAI4866630.1"/>
    </source>
</evidence>
<gene>
    <name evidence="1" type="ORF">F4820DRAFT_243667</name>
</gene>
<evidence type="ECO:0000313" key="2">
    <source>
        <dbReference type="Proteomes" id="UP001497700"/>
    </source>
</evidence>
<dbReference type="EMBL" id="MU393456">
    <property type="protein sequence ID" value="KAI4866630.1"/>
    <property type="molecule type" value="Genomic_DNA"/>
</dbReference>
<organism evidence="1 2">
    <name type="scientific">Hypoxylon rubiginosum</name>
    <dbReference type="NCBI Taxonomy" id="110542"/>
    <lineage>
        <taxon>Eukaryota</taxon>
        <taxon>Fungi</taxon>
        <taxon>Dikarya</taxon>
        <taxon>Ascomycota</taxon>
        <taxon>Pezizomycotina</taxon>
        <taxon>Sordariomycetes</taxon>
        <taxon>Xylariomycetidae</taxon>
        <taxon>Xylariales</taxon>
        <taxon>Hypoxylaceae</taxon>
        <taxon>Hypoxylon</taxon>
    </lineage>
</organism>
<keyword evidence="2" id="KW-1185">Reference proteome</keyword>
<protein>
    <submittedName>
        <fullName evidence="1">Uncharacterized protein</fullName>
    </submittedName>
</protein>
<name>A0ACB9Z6L4_9PEZI</name>
<comment type="caution">
    <text evidence="1">The sequence shown here is derived from an EMBL/GenBank/DDBJ whole genome shotgun (WGS) entry which is preliminary data.</text>
</comment>
<dbReference type="Proteomes" id="UP001497700">
    <property type="component" value="Unassembled WGS sequence"/>
</dbReference>
<sequence>MSTRKCFSSRFFDIQEDKLCSYELDSNIRLPWKSYTQKTSGGNGLVHRVQIHPKHHSFKTPSDLDKPQYFALKEISAFDRVAYRRELWALQKSTYQTQREKHLIKLLFTFEHGDKCYLLFEWADGNLAEFWNQSDITPAPSDAWAVRQCLGISNAIKRIHGLTTWQKK</sequence>
<accession>A0ACB9Z6L4</accession>
<reference evidence="1 2" key="1">
    <citation type="journal article" date="2022" name="New Phytol.">
        <title>Ecological generalism drives hyperdiversity of secondary metabolite gene clusters in xylarialean endophytes.</title>
        <authorList>
            <person name="Franco M.E.E."/>
            <person name="Wisecaver J.H."/>
            <person name="Arnold A.E."/>
            <person name="Ju Y.M."/>
            <person name="Slot J.C."/>
            <person name="Ahrendt S."/>
            <person name="Moore L.P."/>
            <person name="Eastman K.E."/>
            <person name="Scott K."/>
            <person name="Konkel Z."/>
            <person name="Mondo S.J."/>
            <person name="Kuo A."/>
            <person name="Hayes R.D."/>
            <person name="Haridas S."/>
            <person name="Andreopoulos B."/>
            <person name="Riley R."/>
            <person name="LaButti K."/>
            <person name="Pangilinan J."/>
            <person name="Lipzen A."/>
            <person name="Amirebrahimi M."/>
            <person name="Yan J."/>
            <person name="Adam C."/>
            <person name="Keymanesh K."/>
            <person name="Ng V."/>
            <person name="Louie K."/>
            <person name="Northen T."/>
            <person name="Drula E."/>
            <person name="Henrissat B."/>
            <person name="Hsieh H.M."/>
            <person name="Youens-Clark K."/>
            <person name="Lutzoni F."/>
            <person name="Miadlikowska J."/>
            <person name="Eastwood D.C."/>
            <person name="Hamelin R.C."/>
            <person name="Grigoriev I.V."/>
            <person name="U'Ren J.M."/>
        </authorList>
    </citation>
    <scope>NUCLEOTIDE SEQUENCE [LARGE SCALE GENOMIC DNA]</scope>
    <source>
        <strain evidence="1 2">CBS 119005</strain>
    </source>
</reference>